<feature type="domain" description="C2H2-type" evidence="6">
    <location>
        <begin position="121"/>
        <end position="144"/>
    </location>
</feature>
<dbReference type="SMART" id="SM00355">
    <property type="entry name" value="ZnF_C2H2"/>
    <property type="match status" value="2"/>
</dbReference>
<dbReference type="InterPro" id="IPR036236">
    <property type="entry name" value="Znf_C2H2_sf"/>
</dbReference>
<dbReference type="OrthoDB" id="3269380at2759"/>
<dbReference type="Proteomes" id="UP000789342">
    <property type="component" value="Unassembled WGS sequence"/>
</dbReference>
<dbReference type="SUPFAM" id="SSF57667">
    <property type="entry name" value="beta-beta-alpha zinc fingers"/>
    <property type="match status" value="1"/>
</dbReference>
<dbReference type="AlphaFoldDB" id="A0A9N9JKZ7"/>
<protein>
    <submittedName>
        <fullName evidence="7">16887_t:CDS:1</fullName>
    </submittedName>
</protein>
<dbReference type="PANTHER" id="PTHR23057:SF0">
    <property type="entry name" value="JUXTAPOSED WITH ANOTHER ZINC FINGER PROTEIN 1"/>
    <property type="match status" value="1"/>
</dbReference>
<evidence type="ECO:0000313" key="7">
    <source>
        <dbReference type="EMBL" id="CAG8783885.1"/>
    </source>
</evidence>
<evidence type="ECO:0000256" key="5">
    <source>
        <dbReference type="SAM" id="MobiDB-lite"/>
    </source>
</evidence>
<name>A0A9N9JKZ7_9GLOM</name>
<evidence type="ECO:0000256" key="2">
    <source>
        <dbReference type="ARBA" id="ARBA00022737"/>
    </source>
</evidence>
<dbReference type="EMBL" id="CAJVPV010054980">
    <property type="protein sequence ID" value="CAG8783885.1"/>
    <property type="molecule type" value="Genomic_DNA"/>
</dbReference>
<reference evidence="7" key="1">
    <citation type="submission" date="2021-06" db="EMBL/GenBank/DDBJ databases">
        <authorList>
            <person name="Kallberg Y."/>
            <person name="Tangrot J."/>
            <person name="Rosling A."/>
        </authorList>
    </citation>
    <scope>NUCLEOTIDE SEQUENCE</scope>
    <source>
        <strain evidence="7">CL551</strain>
    </source>
</reference>
<feature type="non-terminal residue" evidence="7">
    <location>
        <position position="1"/>
    </location>
</feature>
<dbReference type="Gene3D" id="3.30.160.60">
    <property type="entry name" value="Classic Zinc Finger"/>
    <property type="match status" value="1"/>
</dbReference>
<dbReference type="GO" id="GO:0005634">
    <property type="term" value="C:nucleus"/>
    <property type="evidence" value="ECO:0007669"/>
    <property type="project" value="TreeGrafter"/>
</dbReference>
<feature type="domain" description="C2H2-type" evidence="6">
    <location>
        <begin position="83"/>
        <end position="106"/>
    </location>
</feature>
<dbReference type="GO" id="GO:0008270">
    <property type="term" value="F:zinc ion binding"/>
    <property type="evidence" value="ECO:0007669"/>
    <property type="project" value="UniProtKB-KW"/>
</dbReference>
<keyword evidence="1" id="KW-0479">Metal-binding</keyword>
<organism evidence="7 8">
    <name type="scientific">Acaulospora morrowiae</name>
    <dbReference type="NCBI Taxonomy" id="94023"/>
    <lineage>
        <taxon>Eukaryota</taxon>
        <taxon>Fungi</taxon>
        <taxon>Fungi incertae sedis</taxon>
        <taxon>Mucoromycota</taxon>
        <taxon>Glomeromycotina</taxon>
        <taxon>Glomeromycetes</taxon>
        <taxon>Diversisporales</taxon>
        <taxon>Acaulosporaceae</taxon>
        <taxon>Acaulospora</taxon>
    </lineage>
</organism>
<keyword evidence="2" id="KW-0677">Repeat</keyword>
<dbReference type="PROSITE" id="PS00028">
    <property type="entry name" value="ZINC_FINGER_C2H2_1"/>
    <property type="match status" value="2"/>
</dbReference>
<dbReference type="InterPro" id="IPR051580">
    <property type="entry name" value="ZnF-Chromatin_assoc"/>
</dbReference>
<keyword evidence="3" id="KW-0863">Zinc-finger</keyword>
<proteinExistence type="predicted"/>
<evidence type="ECO:0000256" key="1">
    <source>
        <dbReference type="ARBA" id="ARBA00022723"/>
    </source>
</evidence>
<keyword evidence="4" id="KW-0862">Zinc</keyword>
<evidence type="ECO:0000256" key="3">
    <source>
        <dbReference type="ARBA" id="ARBA00022771"/>
    </source>
</evidence>
<evidence type="ECO:0000313" key="8">
    <source>
        <dbReference type="Proteomes" id="UP000789342"/>
    </source>
</evidence>
<gene>
    <name evidence="7" type="ORF">AMORRO_LOCUS17550</name>
</gene>
<keyword evidence="8" id="KW-1185">Reference proteome</keyword>
<accession>A0A9N9JKZ7</accession>
<dbReference type="PANTHER" id="PTHR23057">
    <property type="entry name" value="JUXTAPOSED WITH ANOTHER ZINC FINGER PROTEIN 1"/>
    <property type="match status" value="1"/>
</dbReference>
<dbReference type="InterPro" id="IPR013087">
    <property type="entry name" value="Znf_C2H2_type"/>
</dbReference>
<feature type="region of interest" description="Disordered" evidence="5">
    <location>
        <begin position="1"/>
        <end position="75"/>
    </location>
</feature>
<feature type="non-terminal residue" evidence="7">
    <location>
        <position position="152"/>
    </location>
</feature>
<evidence type="ECO:0000259" key="6">
    <source>
        <dbReference type="PROSITE" id="PS00028"/>
    </source>
</evidence>
<evidence type="ECO:0000256" key="4">
    <source>
        <dbReference type="ARBA" id="ARBA00022833"/>
    </source>
</evidence>
<comment type="caution">
    <text evidence="7">The sequence shown here is derived from an EMBL/GenBank/DDBJ whole genome shotgun (WGS) entry which is preliminary data.</text>
</comment>
<sequence>ISVSMADVYPDPSLGCPTGSSQGNKNSKKRGVSSSSEANKQIKRRASKSSEKSFEVSPVSVTADESIIGLTPREDADKYPHKCSVVGCPKVYKNANGLKYHNEHGHVPQSSNGAREKPWPCRLPDCQKAYGSKGGLTYHVHHVHPNDLWALP</sequence>